<evidence type="ECO:0000256" key="1">
    <source>
        <dbReference type="SAM" id="MobiDB-lite"/>
    </source>
</evidence>
<gene>
    <name evidence="2" type="ordered locus">mru_0389</name>
</gene>
<evidence type="ECO:0000313" key="3">
    <source>
        <dbReference type="Proteomes" id="UP000008680"/>
    </source>
</evidence>
<feature type="region of interest" description="Disordered" evidence="1">
    <location>
        <begin position="1"/>
        <end position="23"/>
    </location>
</feature>
<organism evidence="2 3">
    <name type="scientific">Methanobrevibacter ruminantium (strain ATCC 35063 / DSM 1093 / JCM 13430 / OCM 146 / M1)</name>
    <name type="common">Methanobacterium ruminantium</name>
    <dbReference type="NCBI Taxonomy" id="634498"/>
    <lineage>
        <taxon>Archaea</taxon>
        <taxon>Methanobacteriati</taxon>
        <taxon>Methanobacteriota</taxon>
        <taxon>Methanomada group</taxon>
        <taxon>Methanobacteria</taxon>
        <taxon>Methanobacteriales</taxon>
        <taxon>Methanobacteriaceae</taxon>
        <taxon>Methanobrevibacter</taxon>
    </lineage>
</organism>
<dbReference type="eggNOG" id="arCOG09724">
    <property type="taxonomic scope" value="Archaea"/>
</dbReference>
<accession>D3E0J5</accession>
<reference evidence="2 3" key="1">
    <citation type="journal article" date="2010" name="PLoS ONE">
        <title>The genome sequence of the rumen methanogen Methanobrevibacter ruminantium reveals new possibilities for controlling ruminant methane emissions.</title>
        <authorList>
            <person name="Leahy S.C."/>
            <person name="Kelly W.J."/>
            <person name="Altermann E."/>
            <person name="Ronimus R.S."/>
            <person name="Yeoman C.J."/>
            <person name="Pacheco D.M."/>
            <person name="Li D."/>
            <person name="Kong Z."/>
            <person name="McTavish S."/>
            <person name="Sang C."/>
            <person name="Lambie S.C."/>
            <person name="Janssen P.H."/>
            <person name="Dey D."/>
            <person name="Attwood G.T."/>
        </authorList>
    </citation>
    <scope>NUCLEOTIDE SEQUENCE [LARGE SCALE GENOMIC DNA]</scope>
    <source>
        <strain evidence="3">ATCC 35063 / DSM 1093 / JCM 13430 / OCM 146 / M1</strain>
    </source>
</reference>
<dbReference type="PATRIC" id="fig|634498.28.peg.393"/>
<feature type="compositionally biased region" description="Basic and acidic residues" evidence="1">
    <location>
        <begin position="7"/>
        <end position="23"/>
    </location>
</feature>
<sequence>MDDIMDLENKKDDKNQNKEEIIESSEKEVKMEICYTCGKEFDMNSDEGAHYHYGEYPMCGYCTNFFGFYKEDMMGGKAKKE</sequence>
<dbReference type="Proteomes" id="UP000008680">
    <property type="component" value="Chromosome"/>
</dbReference>
<dbReference type="HOGENOM" id="CLU_195000_0_0_2"/>
<protein>
    <recommendedName>
        <fullName evidence="4">C2H2-type domain-containing protein</fullName>
    </recommendedName>
</protein>
<dbReference type="KEGG" id="mru:mru_0389"/>
<evidence type="ECO:0000313" key="2">
    <source>
        <dbReference type="EMBL" id="ADC46241.1"/>
    </source>
</evidence>
<proteinExistence type="predicted"/>
<name>D3E0J5_METRM</name>
<evidence type="ECO:0008006" key="4">
    <source>
        <dbReference type="Google" id="ProtNLM"/>
    </source>
</evidence>
<dbReference type="AlphaFoldDB" id="D3E0J5"/>
<dbReference type="EMBL" id="CP001719">
    <property type="protein sequence ID" value="ADC46241.1"/>
    <property type="molecule type" value="Genomic_DNA"/>
</dbReference>
<keyword evidence="3" id="KW-1185">Reference proteome</keyword>